<dbReference type="AlphaFoldDB" id="A0AAW3YY18"/>
<comment type="caution">
    <text evidence="1">The sequence shown here is derived from an EMBL/GenBank/DDBJ whole genome shotgun (WGS) entry which is preliminary data.</text>
</comment>
<reference evidence="1" key="1">
    <citation type="submission" date="2020-09" db="EMBL/GenBank/DDBJ databases">
        <authorList>
            <person name="Palma L."/>
            <person name="Caballero P."/>
            <person name="Berry C."/>
            <person name="Del Valle E."/>
        </authorList>
    </citation>
    <scope>NUCLEOTIDE SEQUENCE</scope>
    <source>
        <strain evidence="1">M</strain>
    </source>
</reference>
<organism evidence="1">
    <name type="scientific">Xenorhabdus szentirmaii</name>
    <dbReference type="NCBI Taxonomy" id="290112"/>
    <lineage>
        <taxon>Bacteria</taxon>
        <taxon>Pseudomonadati</taxon>
        <taxon>Pseudomonadota</taxon>
        <taxon>Gammaproteobacteria</taxon>
        <taxon>Enterobacterales</taxon>
        <taxon>Morganellaceae</taxon>
        <taxon>Xenorhabdus</taxon>
    </lineage>
</organism>
<reference evidence="1" key="2">
    <citation type="journal article" date="2024" name="Toxins">
        <title>Genome Sequence Analysis of Native Xenorhabdus Strains Isolated from Entomopathogenic Nematodes in Argentina.</title>
        <authorList>
            <person name="Palma L."/>
            <person name="Frizzo L."/>
            <person name="Kaiser S."/>
            <person name="Berry C."/>
            <person name="Caballero P."/>
            <person name="Bode H.B."/>
            <person name="Del Valle E.E."/>
        </authorList>
    </citation>
    <scope>NUCLEOTIDE SEQUENCE</scope>
    <source>
        <strain evidence="1">M</strain>
    </source>
</reference>
<dbReference type="Proteomes" id="UP001193920">
    <property type="component" value="Unassembled WGS sequence"/>
</dbReference>
<protein>
    <submittedName>
        <fullName evidence="1">Uncharacterized protein</fullName>
    </submittedName>
</protein>
<proteinExistence type="predicted"/>
<evidence type="ECO:0000313" key="1">
    <source>
        <dbReference type="EMBL" id="MBD2801904.1"/>
    </source>
</evidence>
<accession>A0AAW3YY18</accession>
<gene>
    <name evidence="1" type="ORF">ID854_16040</name>
</gene>
<name>A0AAW3YY18_9GAMM</name>
<sequence>MSNDFYFRLDILSKELDDFYTKEYLSEQEEYLKNKEIKSCIVDLILEAKACNETQLIRKALFLIFDNTGCQQDVEILNEIFVPLIDEKIITQECIDQELQENSPLARWH</sequence>
<dbReference type="RefSeq" id="WP_323869436.1">
    <property type="nucleotide sequence ID" value="NZ_JACXBF010000414.1"/>
</dbReference>
<dbReference type="EMBL" id="JACXBF010000414">
    <property type="protein sequence ID" value="MBD2801904.1"/>
    <property type="molecule type" value="Genomic_DNA"/>
</dbReference>